<protein>
    <submittedName>
        <fullName evidence="1">Uncharacterized protein</fullName>
    </submittedName>
</protein>
<dbReference type="EMBL" id="MN739643">
    <property type="protein sequence ID" value="QHT17551.1"/>
    <property type="molecule type" value="Genomic_DNA"/>
</dbReference>
<reference evidence="1" key="1">
    <citation type="journal article" date="2020" name="Nature">
        <title>Giant virus diversity and host interactions through global metagenomics.</title>
        <authorList>
            <person name="Schulz F."/>
            <person name="Roux S."/>
            <person name="Paez-Espino D."/>
            <person name="Jungbluth S."/>
            <person name="Walsh D.A."/>
            <person name="Denef V.J."/>
            <person name="McMahon K.D."/>
            <person name="Konstantinidis K.T."/>
            <person name="Eloe-Fadrosh E.A."/>
            <person name="Kyrpides N.C."/>
            <person name="Woyke T."/>
        </authorList>
    </citation>
    <scope>NUCLEOTIDE SEQUENCE</scope>
    <source>
        <strain evidence="1">GVMAG-M-3300023174-30</strain>
    </source>
</reference>
<name>A0A6C0DM47_9ZZZZ</name>
<proteinExistence type="predicted"/>
<sequence length="163" mass="19472">MEIIEIKTFIKNNSKILTSSVKYADDGYSIYEYTINALGVNYTIQFIENDENEITAMKYNSMEINGTNNIQLELYELMNYKNIEYIDCYIIKKSHNKSFEILDIYDDCYNNNEDMLVCNRTFIKDNKKIHMKIVYQHDDYTLYYNMEVICGFDNIIKKIDEIL</sequence>
<evidence type="ECO:0000313" key="1">
    <source>
        <dbReference type="EMBL" id="QHT17551.1"/>
    </source>
</evidence>
<accession>A0A6C0DM47</accession>
<organism evidence="1">
    <name type="scientific">viral metagenome</name>
    <dbReference type="NCBI Taxonomy" id="1070528"/>
    <lineage>
        <taxon>unclassified sequences</taxon>
        <taxon>metagenomes</taxon>
        <taxon>organismal metagenomes</taxon>
    </lineage>
</organism>
<dbReference type="AlphaFoldDB" id="A0A6C0DM47"/>